<protein>
    <submittedName>
        <fullName evidence="2">DUF6194 family protein</fullName>
    </submittedName>
</protein>
<dbReference type="Proteomes" id="UP001409585">
    <property type="component" value="Unassembled WGS sequence"/>
</dbReference>
<dbReference type="Pfam" id="PF19694">
    <property type="entry name" value="DUF6194"/>
    <property type="match status" value="1"/>
</dbReference>
<reference evidence="3" key="1">
    <citation type="journal article" date="2019" name="Int. J. Syst. Evol. Microbiol.">
        <title>The Global Catalogue of Microorganisms (GCM) 10K type strain sequencing project: providing services to taxonomists for standard genome sequencing and annotation.</title>
        <authorList>
            <consortium name="The Broad Institute Genomics Platform"/>
            <consortium name="The Broad Institute Genome Sequencing Center for Infectious Disease"/>
            <person name="Wu L."/>
            <person name="Ma J."/>
        </authorList>
    </citation>
    <scope>NUCLEOTIDE SEQUENCE [LARGE SCALE GENOMIC DNA]</scope>
    <source>
        <strain evidence="3">JCM 19134</strain>
    </source>
</reference>
<comment type="caution">
    <text evidence="2">The sequence shown here is derived from an EMBL/GenBank/DDBJ whole genome shotgun (WGS) entry which is preliminary data.</text>
</comment>
<proteinExistence type="predicted"/>
<evidence type="ECO:0000313" key="3">
    <source>
        <dbReference type="Proteomes" id="UP001409585"/>
    </source>
</evidence>
<gene>
    <name evidence="2" type="ORF">GCM10025791_20540</name>
</gene>
<dbReference type="AlphaFoldDB" id="A0AAV3U1V2"/>
<dbReference type="EMBL" id="BAABLX010000014">
    <property type="protein sequence ID" value="GAA4941989.1"/>
    <property type="molecule type" value="Genomic_DNA"/>
</dbReference>
<organism evidence="2 3">
    <name type="scientific">Halioxenophilus aromaticivorans</name>
    <dbReference type="NCBI Taxonomy" id="1306992"/>
    <lineage>
        <taxon>Bacteria</taxon>
        <taxon>Pseudomonadati</taxon>
        <taxon>Pseudomonadota</taxon>
        <taxon>Gammaproteobacteria</taxon>
        <taxon>Alteromonadales</taxon>
        <taxon>Alteromonadaceae</taxon>
        <taxon>Halioxenophilus</taxon>
    </lineage>
</organism>
<keyword evidence="3" id="KW-1185">Reference proteome</keyword>
<feature type="domain" description="DUF6194" evidence="1">
    <location>
        <begin position="1"/>
        <end position="148"/>
    </location>
</feature>
<evidence type="ECO:0000313" key="2">
    <source>
        <dbReference type="EMBL" id="GAA4941989.1"/>
    </source>
</evidence>
<name>A0AAV3U1V2_9ALTE</name>
<dbReference type="RefSeq" id="WP_345421191.1">
    <property type="nucleotide sequence ID" value="NZ_AP031496.1"/>
</dbReference>
<dbReference type="InterPro" id="IPR045676">
    <property type="entry name" value="DUF6194"/>
</dbReference>
<accession>A0AAV3U1V2</accession>
<evidence type="ECO:0000259" key="1">
    <source>
        <dbReference type="Pfam" id="PF19694"/>
    </source>
</evidence>
<sequence>MQVKDIVARIKTDFEGVVPKASWGETSFFYNPGMALPNGVYFCTLKEKNGDNDKASELDRDGVFRLSIGIAKQSYEKHFGSKPKRPPKGGIIDTGHDFTALNKLMPHPIYGWMSWVQVLNPSVSMFEDLLPLIAEAHENAVIKFNKKTANK</sequence>